<accession>A0A7S2D2Q9</accession>
<feature type="compositionally biased region" description="Acidic residues" evidence="1">
    <location>
        <begin position="126"/>
        <end position="142"/>
    </location>
</feature>
<feature type="compositionally biased region" description="Polar residues" evidence="1">
    <location>
        <begin position="13"/>
        <end position="22"/>
    </location>
</feature>
<feature type="compositionally biased region" description="Low complexity" evidence="1">
    <location>
        <begin position="47"/>
        <end position="56"/>
    </location>
</feature>
<evidence type="ECO:0000256" key="1">
    <source>
        <dbReference type="SAM" id="MobiDB-lite"/>
    </source>
</evidence>
<feature type="region of interest" description="Disordered" evidence="1">
    <location>
        <begin position="1"/>
        <end position="187"/>
    </location>
</feature>
<name>A0A7S2D2Q9_9STRA</name>
<proteinExistence type="predicted"/>
<evidence type="ECO:0000313" key="2">
    <source>
        <dbReference type="EMBL" id="CAD9442026.1"/>
    </source>
</evidence>
<organism evidence="2">
    <name type="scientific">Florenciella parvula</name>
    <dbReference type="NCBI Taxonomy" id="236787"/>
    <lineage>
        <taxon>Eukaryota</taxon>
        <taxon>Sar</taxon>
        <taxon>Stramenopiles</taxon>
        <taxon>Ochrophyta</taxon>
        <taxon>Dictyochophyceae</taxon>
        <taxon>Florenciellales</taxon>
        <taxon>Florenciella</taxon>
    </lineage>
</organism>
<feature type="compositionally biased region" description="Gly residues" evidence="1">
    <location>
        <begin position="32"/>
        <end position="46"/>
    </location>
</feature>
<reference evidence="2" key="1">
    <citation type="submission" date="2021-01" db="EMBL/GenBank/DDBJ databases">
        <authorList>
            <person name="Corre E."/>
            <person name="Pelletier E."/>
            <person name="Niang G."/>
            <person name="Scheremetjew M."/>
            <person name="Finn R."/>
            <person name="Kale V."/>
            <person name="Holt S."/>
            <person name="Cochrane G."/>
            <person name="Meng A."/>
            <person name="Brown T."/>
            <person name="Cohen L."/>
        </authorList>
    </citation>
    <scope>NUCLEOTIDE SEQUENCE</scope>
    <source>
        <strain evidence="2">RCC1693</strain>
    </source>
</reference>
<dbReference type="EMBL" id="HBGT01028760">
    <property type="protein sequence ID" value="CAD9442026.1"/>
    <property type="molecule type" value="Transcribed_RNA"/>
</dbReference>
<gene>
    <name evidence="2" type="ORF">FPAR1323_LOCUS15021</name>
</gene>
<sequence length="187" mass="18885">MEGGPGMAGMGSPQWQQYTGQPGMSPGMHAGADGGEGYFGAEGAEGGAEWWRAGGETMNMDPGATSPAMGMADPHLGETLGGETQVGGGAYCDSEGIGEDGRVAADDTAGGTAPGRVPGEPHFDDDVQDEEEDGGYGFDDEFTGWLKQQQAEAIASPPLPPQPSPDARPSQMDPSQPSPGSAAVGLD</sequence>
<feature type="compositionally biased region" description="Pro residues" evidence="1">
    <location>
        <begin position="157"/>
        <end position="166"/>
    </location>
</feature>
<dbReference type="AlphaFoldDB" id="A0A7S2D2Q9"/>
<protein>
    <submittedName>
        <fullName evidence="2">Uncharacterized protein</fullName>
    </submittedName>
</protein>